<keyword evidence="3" id="KW-1185">Reference proteome</keyword>
<reference evidence="2 3" key="1">
    <citation type="submission" date="2019-01" db="EMBL/GenBank/DDBJ databases">
        <title>Sequencing of cultivated peanut Arachis hypogaea provides insights into genome evolution and oil improvement.</title>
        <authorList>
            <person name="Chen X."/>
        </authorList>
    </citation>
    <scope>NUCLEOTIDE SEQUENCE [LARGE SCALE GENOMIC DNA]</scope>
    <source>
        <strain evidence="3">cv. Fuhuasheng</strain>
        <tissue evidence="2">Leaves</tissue>
    </source>
</reference>
<keyword evidence="1" id="KW-0863">Zinc-finger</keyword>
<organism evidence="2 3">
    <name type="scientific">Arachis hypogaea</name>
    <name type="common">Peanut</name>
    <dbReference type="NCBI Taxonomy" id="3818"/>
    <lineage>
        <taxon>Eukaryota</taxon>
        <taxon>Viridiplantae</taxon>
        <taxon>Streptophyta</taxon>
        <taxon>Embryophyta</taxon>
        <taxon>Tracheophyta</taxon>
        <taxon>Spermatophyta</taxon>
        <taxon>Magnoliopsida</taxon>
        <taxon>eudicotyledons</taxon>
        <taxon>Gunneridae</taxon>
        <taxon>Pentapetalae</taxon>
        <taxon>rosids</taxon>
        <taxon>fabids</taxon>
        <taxon>Fabales</taxon>
        <taxon>Fabaceae</taxon>
        <taxon>Papilionoideae</taxon>
        <taxon>50 kb inversion clade</taxon>
        <taxon>dalbergioids sensu lato</taxon>
        <taxon>Dalbergieae</taxon>
        <taxon>Pterocarpus clade</taxon>
        <taxon>Arachis</taxon>
    </lineage>
</organism>
<comment type="subcellular location">
    <subcellularLocation>
        <location evidence="1">Nucleus</location>
    </subcellularLocation>
</comment>
<accession>A0A444XQ74</accession>
<evidence type="ECO:0000256" key="1">
    <source>
        <dbReference type="RuleBase" id="RU367018"/>
    </source>
</evidence>
<comment type="similarity">
    <text evidence="1">Belongs to the FHY3/FAR1 family.</text>
</comment>
<name>A0A444XQ74_ARAHY</name>
<dbReference type="GO" id="GO:0005634">
    <property type="term" value="C:nucleus"/>
    <property type="evidence" value="ECO:0007669"/>
    <property type="project" value="UniProtKB-SubCell"/>
</dbReference>
<keyword evidence="1" id="KW-0862">Zinc</keyword>
<dbReference type="EMBL" id="SDMP01000019">
    <property type="protein sequence ID" value="RYQ91694.1"/>
    <property type="molecule type" value="Genomic_DNA"/>
</dbReference>
<protein>
    <recommendedName>
        <fullName evidence="1">Protein FAR1-RELATED SEQUENCE</fullName>
    </recommendedName>
</protein>
<dbReference type="Proteomes" id="UP000289738">
    <property type="component" value="Chromosome B09"/>
</dbReference>
<keyword evidence="1" id="KW-0539">Nucleus</keyword>
<proteinExistence type="inferred from homology"/>
<comment type="caution">
    <text evidence="2">The sequence shown here is derived from an EMBL/GenBank/DDBJ whole genome shotgun (WGS) entry which is preliminary data.</text>
</comment>
<sequence>MLKQHRELSMFVCHNIETNKEARIKPSKTYQSFGAVAGSHRKLSFIEKDVRNYITRELRNVSKQEDAKEFGKYLLRMKENNQNFFFELNLEGDYSIKNAFWADARSRAACEYFRDVVSFNTTYNTNRMRSTQRSESMHTFFNKFITRNISLSQFVKQYDNCLASREQSEREFDVVDFHTMIPCALKSTIEAQFQHVYTPEKFREVQGQFRGKMNCITRSVNSTLGFTTYEIVEQVSNSTFDKFFVTYDAVSRELNLLDGGSTIQSSSSLYNAPDMNYPREDYRSFSFY</sequence>
<evidence type="ECO:0000313" key="2">
    <source>
        <dbReference type="EMBL" id="RYQ91694.1"/>
    </source>
</evidence>
<dbReference type="PANTHER" id="PTHR31669">
    <property type="entry name" value="PROTEIN FAR1-RELATED SEQUENCE 10-RELATED"/>
    <property type="match status" value="1"/>
</dbReference>
<evidence type="ECO:0000313" key="3">
    <source>
        <dbReference type="Proteomes" id="UP000289738"/>
    </source>
</evidence>
<dbReference type="GO" id="GO:0008270">
    <property type="term" value="F:zinc ion binding"/>
    <property type="evidence" value="ECO:0007669"/>
    <property type="project" value="UniProtKB-UniRule"/>
</dbReference>
<keyword evidence="1" id="KW-0479">Metal-binding</keyword>
<dbReference type="GO" id="GO:0006355">
    <property type="term" value="P:regulation of DNA-templated transcription"/>
    <property type="evidence" value="ECO:0007669"/>
    <property type="project" value="UniProtKB-UniRule"/>
</dbReference>
<dbReference type="AlphaFoldDB" id="A0A444XQ74"/>
<gene>
    <name evidence="2" type="ORF">Ahy_B09g097686</name>
</gene>
<dbReference type="PANTHER" id="PTHR31669:SF283">
    <property type="entry name" value="PROTEIN FAR1-RELATED SEQUENCE"/>
    <property type="match status" value="1"/>
</dbReference>
<comment type="function">
    <text evidence="1">Putative transcription activator involved in regulating light control of development.</text>
</comment>
<dbReference type="InterPro" id="IPR031052">
    <property type="entry name" value="FHY3/FAR1"/>
</dbReference>